<reference evidence="1 2" key="1">
    <citation type="submission" date="2018-06" db="EMBL/GenBank/DDBJ databases">
        <authorList>
            <consortium name="Pathogen Informatics"/>
            <person name="Doyle S."/>
        </authorList>
    </citation>
    <scope>NUCLEOTIDE SEQUENCE [LARGE SCALE GENOMIC DNA]</scope>
    <source>
        <strain evidence="1 2">NCTC13184</strain>
    </source>
</reference>
<proteinExistence type="predicted"/>
<evidence type="ECO:0000313" key="2">
    <source>
        <dbReference type="Proteomes" id="UP000255082"/>
    </source>
</evidence>
<dbReference type="InterPro" id="IPR032710">
    <property type="entry name" value="NTF2-like_dom_sf"/>
</dbReference>
<dbReference type="EMBL" id="UGRU01000001">
    <property type="protein sequence ID" value="SUA45026.1"/>
    <property type="molecule type" value="Genomic_DNA"/>
</dbReference>
<organism evidence="1 2">
    <name type="scientific">Nocardia africana</name>
    <dbReference type="NCBI Taxonomy" id="134964"/>
    <lineage>
        <taxon>Bacteria</taxon>
        <taxon>Bacillati</taxon>
        <taxon>Actinomycetota</taxon>
        <taxon>Actinomycetes</taxon>
        <taxon>Mycobacteriales</taxon>
        <taxon>Nocardiaceae</taxon>
        <taxon>Nocardia</taxon>
    </lineage>
</organism>
<dbReference type="Gene3D" id="3.10.450.50">
    <property type="match status" value="1"/>
</dbReference>
<protein>
    <recommendedName>
        <fullName evidence="3">SnoaL-like domain-containing protein</fullName>
    </recommendedName>
</protein>
<dbReference type="OrthoDB" id="4552175at2"/>
<evidence type="ECO:0000313" key="1">
    <source>
        <dbReference type="EMBL" id="SUA45026.1"/>
    </source>
</evidence>
<evidence type="ECO:0008006" key="3">
    <source>
        <dbReference type="Google" id="ProtNLM"/>
    </source>
</evidence>
<dbReference type="AlphaFoldDB" id="A0A378WUU3"/>
<accession>A0A378WUU3</accession>
<sequence length="137" mass="15023">MTATASTPTLARWFEYMDSDDPDRVLTMISPDFVMSVQFSRGAGQSTEFVGDRDGLISYLQQREKSTLVHHIDAGAVVGACELVLGRTTRAEAFEASFNASAQFDTDGKVRRLLIARTPEVAFDGLTARHDGIDNPH</sequence>
<dbReference type="RefSeq" id="WP_062964230.1">
    <property type="nucleotide sequence ID" value="NZ_JAJFOE010000001.1"/>
</dbReference>
<dbReference type="Proteomes" id="UP000255082">
    <property type="component" value="Unassembled WGS sequence"/>
</dbReference>
<dbReference type="SUPFAM" id="SSF54427">
    <property type="entry name" value="NTF2-like"/>
    <property type="match status" value="1"/>
</dbReference>
<gene>
    <name evidence="1" type="ORF">NCTC13184_03548</name>
</gene>
<name>A0A378WUU3_9NOCA</name>